<feature type="repeat" description="PPR" evidence="2">
    <location>
        <begin position="388"/>
        <end position="422"/>
    </location>
</feature>
<feature type="repeat" description="PPR" evidence="2">
    <location>
        <begin position="256"/>
        <end position="290"/>
    </location>
</feature>
<feature type="repeat" description="PPR" evidence="2">
    <location>
        <begin position="357"/>
        <end position="387"/>
    </location>
</feature>
<evidence type="ECO:0000313" key="4">
    <source>
        <dbReference type="Proteomes" id="UP000015453"/>
    </source>
</evidence>
<dbReference type="NCBIfam" id="TIGR00756">
    <property type="entry name" value="PPR"/>
    <property type="match status" value="8"/>
</dbReference>
<feature type="repeat" description="PPR" evidence="2">
    <location>
        <begin position="454"/>
        <end position="488"/>
    </location>
</feature>
<dbReference type="AlphaFoldDB" id="S8DZ06"/>
<dbReference type="Proteomes" id="UP000015453">
    <property type="component" value="Unassembled WGS sequence"/>
</dbReference>
<dbReference type="PANTHER" id="PTHR47926">
    <property type="entry name" value="PENTATRICOPEPTIDE REPEAT-CONTAINING PROTEIN"/>
    <property type="match status" value="1"/>
</dbReference>
<dbReference type="FunFam" id="1.25.40.10:FF:000090">
    <property type="entry name" value="Pentatricopeptide repeat-containing protein, chloroplastic"/>
    <property type="match status" value="1"/>
</dbReference>
<dbReference type="PANTHER" id="PTHR47926:SF373">
    <property type="entry name" value="TETRATRICOPEPTIDE-LIKE HELICAL DOMAIN SUPERFAMILY, DYW DOMAIN-CONTAINING PROTEIN"/>
    <property type="match status" value="1"/>
</dbReference>
<dbReference type="Pfam" id="PF12854">
    <property type="entry name" value="PPR_1"/>
    <property type="match status" value="1"/>
</dbReference>
<dbReference type="InterPro" id="IPR046960">
    <property type="entry name" value="PPR_At4g14850-like_plant"/>
</dbReference>
<feature type="non-terminal residue" evidence="3">
    <location>
        <position position="566"/>
    </location>
</feature>
<dbReference type="Pfam" id="PF13041">
    <property type="entry name" value="PPR_2"/>
    <property type="match status" value="2"/>
</dbReference>
<dbReference type="InterPro" id="IPR002885">
    <property type="entry name" value="PPR_rpt"/>
</dbReference>
<reference evidence="3 4" key="1">
    <citation type="journal article" date="2013" name="BMC Genomics">
        <title>The miniature genome of a carnivorous plant Genlisea aurea contains a low number of genes and short non-coding sequences.</title>
        <authorList>
            <person name="Leushkin E.V."/>
            <person name="Sutormin R.A."/>
            <person name="Nabieva E.R."/>
            <person name="Penin A.A."/>
            <person name="Kondrashov A.S."/>
            <person name="Logacheva M.D."/>
        </authorList>
    </citation>
    <scope>NUCLEOTIDE SEQUENCE [LARGE SCALE GENOMIC DNA]</scope>
</reference>
<dbReference type="FunFam" id="1.25.40.10:FF:000348">
    <property type="entry name" value="Pentatricopeptide repeat-containing protein chloroplastic"/>
    <property type="match status" value="1"/>
</dbReference>
<dbReference type="Pfam" id="PF20431">
    <property type="entry name" value="E_motif"/>
    <property type="match status" value="1"/>
</dbReference>
<proteinExistence type="predicted"/>
<dbReference type="GO" id="GO:0009451">
    <property type="term" value="P:RNA modification"/>
    <property type="evidence" value="ECO:0007669"/>
    <property type="project" value="InterPro"/>
</dbReference>
<dbReference type="EMBL" id="AUSU01002561">
    <property type="protein sequence ID" value="EPS68553.1"/>
    <property type="molecule type" value="Genomic_DNA"/>
</dbReference>
<dbReference type="Gene3D" id="1.25.40.10">
    <property type="entry name" value="Tetratricopeptide repeat domain"/>
    <property type="match status" value="5"/>
</dbReference>
<evidence type="ECO:0000313" key="3">
    <source>
        <dbReference type="EMBL" id="EPS68553.1"/>
    </source>
</evidence>
<organism evidence="3 4">
    <name type="scientific">Genlisea aurea</name>
    <dbReference type="NCBI Taxonomy" id="192259"/>
    <lineage>
        <taxon>Eukaryota</taxon>
        <taxon>Viridiplantae</taxon>
        <taxon>Streptophyta</taxon>
        <taxon>Embryophyta</taxon>
        <taxon>Tracheophyta</taxon>
        <taxon>Spermatophyta</taxon>
        <taxon>Magnoliopsida</taxon>
        <taxon>eudicotyledons</taxon>
        <taxon>Gunneridae</taxon>
        <taxon>Pentapetalae</taxon>
        <taxon>asterids</taxon>
        <taxon>lamiids</taxon>
        <taxon>Lamiales</taxon>
        <taxon>Lentibulariaceae</taxon>
        <taxon>Genlisea</taxon>
    </lineage>
</organism>
<feature type="repeat" description="PPR" evidence="2">
    <location>
        <begin position="60"/>
        <end position="94"/>
    </location>
</feature>
<evidence type="ECO:0000256" key="1">
    <source>
        <dbReference type="ARBA" id="ARBA00022737"/>
    </source>
</evidence>
<gene>
    <name evidence="3" type="ORF">M569_06214</name>
</gene>
<dbReference type="PROSITE" id="PS51375">
    <property type="entry name" value="PPR"/>
    <property type="match status" value="6"/>
</dbReference>
<dbReference type="InterPro" id="IPR011990">
    <property type="entry name" value="TPR-like_helical_dom_sf"/>
</dbReference>
<sequence>MLRYYSTRSDSMELIALFRRMYASRLFPEPCVYPALIKAAGNSGISLHSHLIKVGGNHLGKYITNALIRAYGKYGPIESARQLFDEMTDRSVADWNALLVGYWNWGHDEEAKRLFHLMPTKNVISCTTMVTGFSRMKDLESARYYFDRISEKNVVSWNAMISGYAQNGFSEESLSLFREMVSLGFVPDETTSVAVISSCSSYGDQSLVDSAVDLLNGNGICLNPFVKTALLNFYAKRGQLELARSIFDEMKLTRNSTVTWNSMISAYLRAGKLNEAAQLFSAMPEKDVVSWNTMIAGYDQHGESMLAVELFDEMLEKFVIPDEVTVVSVLSACGHLGAQEVGNRVAEFIAAKDMRLSLSGYNSLIFMYSRCGNMIEAHKIFSEMKTRDVVSYNALITGYASQGNAVEALKVMEKMREEGVEADRISYAGVLTACSHSGMIEEGRRIFQSIEDPDMDHYGCIIDLVGRLGRVDEAKRMIEEMAMDGQHGGIYGSLLNASRLHGRLDVGEFAALKLLEVEPENSGNYVLLSNMYACAGRWEEVGGVREAMKARGMVKVRGWSCVEMGG</sequence>
<accession>S8DZ06</accession>
<keyword evidence="1" id="KW-0677">Repeat</keyword>
<dbReference type="InterPro" id="IPR046848">
    <property type="entry name" value="E_motif"/>
</dbReference>
<comment type="caution">
    <text evidence="3">The sequence shown here is derived from an EMBL/GenBank/DDBJ whole genome shotgun (WGS) entry which is preliminary data.</text>
</comment>
<evidence type="ECO:0000256" key="2">
    <source>
        <dbReference type="PROSITE-ProRule" id="PRU00708"/>
    </source>
</evidence>
<dbReference type="GO" id="GO:0003723">
    <property type="term" value="F:RNA binding"/>
    <property type="evidence" value="ECO:0007669"/>
    <property type="project" value="InterPro"/>
</dbReference>
<feature type="repeat" description="PPR" evidence="2">
    <location>
        <begin position="153"/>
        <end position="187"/>
    </location>
</feature>
<keyword evidence="4" id="KW-1185">Reference proteome</keyword>
<dbReference type="Pfam" id="PF01535">
    <property type="entry name" value="PPR"/>
    <property type="match status" value="6"/>
</dbReference>
<evidence type="ECO:0008006" key="5">
    <source>
        <dbReference type="Google" id="ProtNLM"/>
    </source>
</evidence>
<name>S8DZ06_9LAMI</name>
<dbReference type="Pfam" id="PF13812">
    <property type="entry name" value="PPR_3"/>
    <property type="match status" value="1"/>
</dbReference>
<dbReference type="OrthoDB" id="185373at2759"/>
<protein>
    <recommendedName>
        <fullName evidence="5">Pentacotripeptide-repeat region of PRORP domain-containing protein</fullName>
    </recommendedName>
</protein>
<dbReference type="SUPFAM" id="SSF48452">
    <property type="entry name" value="TPR-like"/>
    <property type="match status" value="1"/>
</dbReference>